<dbReference type="InterPro" id="IPR003661">
    <property type="entry name" value="HisK_dim/P_dom"/>
</dbReference>
<dbReference type="InterPro" id="IPR031621">
    <property type="entry name" value="HisKA_7TM"/>
</dbReference>
<dbReference type="SMART" id="SM00388">
    <property type="entry name" value="HisKA"/>
    <property type="match status" value="1"/>
</dbReference>
<dbReference type="InterPro" id="IPR004358">
    <property type="entry name" value="Sig_transdc_His_kin-like_C"/>
</dbReference>
<evidence type="ECO:0000256" key="7">
    <source>
        <dbReference type="SAM" id="Phobius"/>
    </source>
</evidence>
<keyword evidence="7" id="KW-0472">Membrane</keyword>
<evidence type="ECO:0000259" key="8">
    <source>
        <dbReference type="PROSITE" id="PS50109"/>
    </source>
</evidence>
<keyword evidence="6" id="KW-0902">Two-component regulatory system</keyword>
<reference evidence="11 12" key="1">
    <citation type="journal article" date="2009" name="Stand. Genomic Sci.">
        <title>Complete genome sequence of Halorhabdus utahensis type strain (AX-2).</title>
        <authorList>
            <person name="Anderson I."/>
            <person name="Tindall B.J."/>
            <person name="Pomrenke H."/>
            <person name="Goker M."/>
            <person name="Lapidus A."/>
            <person name="Nolan M."/>
            <person name="Copeland A."/>
            <person name="Glavina Del Rio T."/>
            <person name="Chen F."/>
            <person name="Tice H."/>
            <person name="Cheng J.F."/>
            <person name="Lucas S."/>
            <person name="Chertkov O."/>
            <person name="Bruce D."/>
            <person name="Brettin T."/>
            <person name="Detter J.C."/>
            <person name="Han C."/>
            <person name="Goodwin L."/>
            <person name="Land M."/>
            <person name="Hauser L."/>
            <person name="Chang Y.J."/>
            <person name="Jeffries C.D."/>
            <person name="Pitluck S."/>
            <person name="Pati A."/>
            <person name="Mavromatis K."/>
            <person name="Ivanova N."/>
            <person name="Ovchinnikova G."/>
            <person name="Chen A."/>
            <person name="Palaniappan K."/>
            <person name="Chain P."/>
            <person name="Rohde M."/>
            <person name="Bristow J."/>
            <person name="Eisen J.A."/>
            <person name="Markowitz V."/>
            <person name="Hugenholtz P."/>
            <person name="Kyrpides N.C."/>
            <person name="Klenk H.P."/>
        </authorList>
    </citation>
    <scope>NUCLEOTIDE SEQUENCE [LARGE SCALE GENOMIC DNA]</scope>
    <source>
        <strain evidence="12">DSM 12940 / JCM 11049 / AX-2</strain>
    </source>
</reference>
<name>C7NRK7_HALUD</name>
<accession>C7NRK7</accession>
<evidence type="ECO:0000256" key="3">
    <source>
        <dbReference type="ARBA" id="ARBA00022553"/>
    </source>
</evidence>
<feature type="transmembrane region" description="Helical" evidence="7">
    <location>
        <begin position="207"/>
        <end position="226"/>
    </location>
</feature>
<dbReference type="EMBL" id="CP001687">
    <property type="protein sequence ID" value="ACV11943.1"/>
    <property type="molecule type" value="Genomic_DNA"/>
</dbReference>
<dbReference type="InterPro" id="IPR013656">
    <property type="entry name" value="PAS_4"/>
</dbReference>
<dbReference type="SMART" id="SM00387">
    <property type="entry name" value="HATPase_c"/>
    <property type="match status" value="1"/>
</dbReference>
<dbReference type="GO" id="GO:0000155">
    <property type="term" value="F:phosphorelay sensor kinase activity"/>
    <property type="evidence" value="ECO:0007669"/>
    <property type="project" value="InterPro"/>
</dbReference>
<dbReference type="NCBIfam" id="TIGR00229">
    <property type="entry name" value="sensory_box"/>
    <property type="match status" value="1"/>
</dbReference>
<keyword evidence="12" id="KW-1185">Reference proteome</keyword>
<dbReference type="Pfam" id="PF08448">
    <property type="entry name" value="PAS_4"/>
    <property type="match status" value="1"/>
</dbReference>
<evidence type="ECO:0000259" key="10">
    <source>
        <dbReference type="PROSITE" id="PS50113"/>
    </source>
</evidence>
<dbReference type="PROSITE" id="PS50109">
    <property type="entry name" value="HIS_KIN"/>
    <property type="match status" value="1"/>
</dbReference>
<dbReference type="SUPFAM" id="SSF55874">
    <property type="entry name" value="ATPase domain of HSP90 chaperone/DNA topoisomerase II/histidine kinase"/>
    <property type="match status" value="1"/>
</dbReference>
<dbReference type="HOGENOM" id="CLU_000445_114_58_2"/>
<dbReference type="STRING" id="519442.Huta_1771"/>
<dbReference type="Pfam" id="PF00512">
    <property type="entry name" value="HisKA"/>
    <property type="match status" value="1"/>
</dbReference>
<organism evidence="11 12">
    <name type="scientific">Halorhabdus utahensis (strain DSM 12940 / JCM 11049 / AX-2)</name>
    <dbReference type="NCBI Taxonomy" id="519442"/>
    <lineage>
        <taxon>Archaea</taxon>
        <taxon>Methanobacteriati</taxon>
        <taxon>Methanobacteriota</taxon>
        <taxon>Stenosarchaea group</taxon>
        <taxon>Halobacteria</taxon>
        <taxon>Halobacteriales</taxon>
        <taxon>Haloarculaceae</taxon>
        <taxon>Halorhabdus</taxon>
    </lineage>
</organism>
<dbReference type="SUPFAM" id="SSF55785">
    <property type="entry name" value="PYP-like sensor domain (PAS domain)"/>
    <property type="match status" value="2"/>
</dbReference>
<dbReference type="KEGG" id="hut:Huta_1771"/>
<dbReference type="InterPro" id="IPR000700">
    <property type="entry name" value="PAS-assoc_C"/>
</dbReference>
<proteinExistence type="predicted"/>
<feature type="transmembrane region" description="Helical" evidence="7">
    <location>
        <begin position="182"/>
        <end position="201"/>
    </location>
</feature>
<feature type="transmembrane region" description="Helical" evidence="7">
    <location>
        <begin position="104"/>
        <end position="127"/>
    </location>
</feature>
<dbReference type="GeneID" id="8384057"/>
<dbReference type="PROSITE" id="PS50113">
    <property type="entry name" value="PAC"/>
    <property type="match status" value="1"/>
</dbReference>
<dbReference type="Pfam" id="PF16927">
    <property type="entry name" value="HisKA_7TM"/>
    <property type="match status" value="1"/>
</dbReference>
<feature type="domain" description="PAC" evidence="10">
    <location>
        <begin position="411"/>
        <end position="462"/>
    </location>
</feature>
<evidence type="ECO:0000256" key="1">
    <source>
        <dbReference type="ARBA" id="ARBA00000085"/>
    </source>
</evidence>
<feature type="transmembrane region" description="Helical" evidence="7">
    <location>
        <begin position="70"/>
        <end position="92"/>
    </location>
</feature>
<evidence type="ECO:0000313" key="11">
    <source>
        <dbReference type="EMBL" id="ACV11943.1"/>
    </source>
</evidence>
<dbReference type="eggNOG" id="arCOG02333">
    <property type="taxonomic scope" value="Archaea"/>
</dbReference>
<sequence length="669" mass="73410">MAWQTSWMIVPLLIAAFLLLVLGLSMLLLVTRERMTPTIGALLVFCLAGATWAIAEAYQVANTGASKRIWFAIGSGSFVVVVFAWLVFALAASERERWLSLPRIAPVLAGGGVLAGLFFTNPIHGALWESTIVSRAGLFVLDVQFTAIYGGAMLGLLTVTGLGIAVLWVYGTQRDGVSLRAIGWMVAGISFPVGTGLLYHVGLGPGVNLTPIALGGTASTLIYLVFTRELIGRVPLPRSAVLNRMDEGLVVVGADGHVSDLNPAAKSLLDLEETALGRTVTDVIPEWPDGVDDDRTTVDVTVEDGDRRHLRIRVSPLSDSHHSQIGLISDRTEQEALQQRYRAIIEESAEANVLLDENGTIIYASPSVERIFGWTSTEMEGETAFEFVAETDRERIRAEFERVLANPGYEPRLEYRVVDREGHECVFESLVRNLLDHPHVEAIAVTSRDVTERREREQELERMNERLEEFASILSHDLRNPLEVAEIHTTLAQRGDEDALETVQQAHDRIDAMIDDILTYVREDDTVDPDEIAFEPVVQSAWETVHTRGATLSFDMPAETVIEADRRRLQRALENLFRNSIEHGGEAVTVRIGRADAGFFVADDGPGIPPEDRASVFDNGFTTAEEGTGLGLAIVRRTAQAHGWTVTATESESGGARFEFGNVSFPSED</sequence>
<feature type="transmembrane region" description="Helical" evidence="7">
    <location>
        <begin position="147"/>
        <end position="170"/>
    </location>
</feature>
<feature type="domain" description="PAS" evidence="9">
    <location>
        <begin position="337"/>
        <end position="407"/>
    </location>
</feature>
<feature type="transmembrane region" description="Helical" evidence="7">
    <location>
        <begin position="6"/>
        <end position="30"/>
    </location>
</feature>
<evidence type="ECO:0000259" key="9">
    <source>
        <dbReference type="PROSITE" id="PS50112"/>
    </source>
</evidence>
<dbReference type="PRINTS" id="PR00344">
    <property type="entry name" value="BCTRLSENSOR"/>
</dbReference>
<feature type="domain" description="Histidine kinase" evidence="8">
    <location>
        <begin position="473"/>
        <end position="660"/>
    </location>
</feature>
<evidence type="ECO:0000256" key="4">
    <source>
        <dbReference type="ARBA" id="ARBA00022679"/>
    </source>
</evidence>
<dbReference type="CDD" id="cd00130">
    <property type="entry name" value="PAS"/>
    <property type="match status" value="2"/>
</dbReference>
<dbReference type="OrthoDB" id="8127at2157"/>
<dbReference type="Pfam" id="PF13188">
    <property type="entry name" value="PAS_8"/>
    <property type="match status" value="1"/>
</dbReference>
<keyword evidence="7" id="KW-0812">Transmembrane</keyword>
<dbReference type="InterPro" id="IPR036097">
    <property type="entry name" value="HisK_dim/P_sf"/>
</dbReference>
<evidence type="ECO:0000256" key="6">
    <source>
        <dbReference type="ARBA" id="ARBA00023012"/>
    </source>
</evidence>
<dbReference type="InterPro" id="IPR000014">
    <property type="entry name" value="PAS"/>
</dbReference>
<protein>
    <recommendedName>
        <fullName evidence="2">histidine kinase</fullName>
        <ecNumber evidence="2">2.7.13.3</ecNumber>
    </recommendedName>
</protein>
<dbReference type="SMART" id="SM00091">
    <property type="entry name" value="PAS"/>
    <property type="match status" value="2"/>
</dbReference>
<evidence type="ECO:0000313" key="12">
    <source>
        <dbReference type="Proteomes" id="UP000002071"/>
    </source>
</evidence>
<keyword evidence="4" id="KW-0808">Transferase</keyword>
<keyword evidence="7" id="KW-1133">Transmembrane helix</keyword>
<dbReference type="Gene3D" id="1.10.287.130">
    <property type="match status" value="1"/>
</dbReference>
<dbReference type="PANTHER" id="PTHR43711:SF1">
    <property type="entry name" value="HISTIDINE KINASE 1"/>
    <property type="match status" value="1"/>
</dbReference>
<comment type="catalytic activity">
    <reaction evidence="1">
        <text>ATP + protein L-histidine = ADP + protein N-phospho-L-histidine.</text>
        <dbReference type="EC" id="2.7.13.3"/>
    </reaction>
</comment>
<dbReference type="Gene3D" id="3.30.450.20">
    <property type="entry name" value="PAS domain"/>
    <property type="match status" value="2"/>
</dbReference>
<dbReference type="InterPro" id="IPR036890">
    <property type="entry name" value="HATPase_C_sf"/>
</dbReference>
<dbReference type="Proteomes" id="UP000002071">
    <property type="component" value="Chromosome"/>
</dbReference>
<evidence type="ECO:0000256" key="2">
    <source>
        <dbReference type="ARBA" id="ARBA00012438"/>
    </source>
</evidence>
<dbReference type="CDD" id="cd00075">
    <property type="entry name" value="HATPase"/>
    <property type="match status" value="1"/>
</dbReference>
<gene>
    <name evidence="11" type="ordered locus">Huta_1771</name>
</gene>
<dbReference type="RefSeq" id="WP_015789515.1">
    <property type="nucleotide sequence ID" value="NC_013158.1"/>
</dbReference>
<dbReference type="SUPFAM" id="SSF47384">
    <property type="entry name" value="Homodimeric domain of signal transducing histidine kinase"/>
    <property type="match status" value="1"/>
</dbReference>
<dbReference type="EC" id="2.7.13.3" evidence="2"/>
<dbReference type="InterPro" id="IPR005467">
    <property type="entry name" value="His_kinase_dom"/>
</dbReference>
<keyword evidence="5 11" id="KW-0418">Kinase</keyword>
<dbReference type="Gene3D" id="3.30.565.10">
    <property type="entry name" value="Histidine kinase-like ATPase, C-terminal domain"/>
    <property type="match status" value="1"/>
</dbReference>
<dbReference type="InterPro" id="IPR003594">
    <property type="entry name" value="HATPase_dom"/>
</dbReference>
<feature type="transmembrane region" description="Helical" evidence="7">
    <location>
        <begin position="39"/>
        <end position="58"/>
    </location>
</feature>
<dbReference type="PROSITE" id="PS50112">
    <property type="entry name" value="PAS"/>
    <property type="match status" value="1"/>
</dbReference>
<keyword evidence="3" id="KW-0597">Phosphoprotein</keyword>
<dbReference type="AlphaFoldDB" id="C7NRK7"/>
<dbReference type="Pfam" id="PF02518">
    <property type="entry name" value="HATPase_c"/>
    <property type="match status" value="1"/>
</dbReference>
<dbReference type="InterPro" id="IPR050736">
    <property type="entry name" value="Sensor_HK_Regulatory"/>
</dbReference>
<dbReference type="InterPro" id="IPR035965">
    <property type="entry name" value="PAS-like_dom_sf"/>
</dbReference>
<dbReference type="PANTHER" id="PTHR43711">
    <property type="entry name" value="TWO-COMPONENT HISTIDINE KINASE"/>
    <property type="match status" value="1"/>
</dbReference>
<evidence type="ECO:0000256" key="5">
    <source>
        <dbReference type="ARBA" id="ARBA00022777"/>
    </source>
</evidence>
<dbReference type="CDD" id="cd00082">
    <property type="entry name" value="HisKA"/>
    <property type="match status" value="1"/>
</dbReference>